<protein>
    <submittedName>
        <fullName evidence="2">E3 ubiquitin-protein ligase ARI2</fullName>
    </submittedName>
</protein>
<proteinExistence type="predicted"/>
<sequence>MEDLCLYGSSDDECYSQVYNDDDNDNYDYEVESLDGYPEVEPENNEVIEKSPSCKVIRKESLLAAQKEDLQRVMDLLSLKERHARTLLIHYRWDVEKVLAVLVERGRKNLCAEAGLTLERKDEDEHSSSLPTAEMTCQICFEDVPAEKTTVMDCNHRFCNDCWTTHFVVKIYEGKSKRITCMDFKCNAICDEEKIRDPVTAKDPTLGDRFLLESYIEDNERVKWCPGVPHCGNAIRIEGDEYCEVECACGVQFCFNCLSEVHSPCSCLMWELWMRKCKDYPQTVVWMSNAKHCPKCHTPVENNGGCDLVRCICGLGFSWLCGLATGLEHTWTNIQFHTCGSIAQGLKKNTDDKKDLLLYTHYYERYRAHFDSLKVEANMKRKLHVKVLNLEARELQSKDFSWAANGLNRLFQSRRILACSYPVAFYIFGKTLFADEMKPKERQMKQNLFENLQQQLEENVKRLSILLEEPFADYPEDKLLETRMEIITLSTVTDNLCKKVVSLYDCIDNDLLVPLQHATHTIARYRSEGVEKASELPIHADALLKGTNVEGVDVCDSRNNNVVGEHISFKELVSGGASPLDLIVVTLCEENAIPGLYFLCCQKLGFVLFHPISKFGGSLIVVSEVGVGLRKLGSKESGLFLVFGSRSLYNDMKNVNFPDF</sequence>
<gene>
    <name evidence="2" type="primary">LOC142174470</name>
</gene>
<reference evidence="2" key="2">
    <citation type="submission" date="2025-08" db="UniProtKB">
        <authorList>
            <consortium name="RefSeq"/>
        </authorList>
    </citation>
    <scope>IDENTIFICATION</scope>
    <source>
        <tissue evidence="2">Leaf</tissue>
    </source>
</reference>
<reference evidence="1" key="1">
    <citation type="journal article" date="2014" name="Nat. Commun.">
        <title>The tobacco genome sequence and its comparison with those of tomato and potato.</title>
        <authorList>
            <person name="Sierro N."/>
            <person name="Battey J.N."/>
            <person name="Ouadi S."/>
            <person name="Bakaher N."/>
            <person name="Bovet L."/>
            <person name="Willig A."/>
            <person name="Goepfert S."/>
            <person name="Peitsch M.C."/>
            <person name="Ivanov N.V."/>
        </authorList>
    </citation>
    <scope>NUCLEOTIDE SEQUENCE [LARGE SCALE GENOMIC DNA]</scope>
</reference>
<accession>A0AC58TGM9</accession>
<organism evidence="1 2">
    <name type="scientific">Nicotiana tabacum</name>
    <name type="common">Common tobacco</name>
    <dbReference type="NCBI Taxonomy" id="4097"/>
    <lineage>
        <taxon>Eukaryota</taxon>
        <taxon>Viridiplantae</taxon>
        <taxon>Streptophyta</taxon>
        <taxon>Embryophyta</taxon>
        <taxon>Tracheophyta</taxon>
        <taxon>Spermatophyta</taxon>
        <taxon>Magnoliopsida</taxon>
        <taxon>eudicotyledons</taxon>
        <taxon>Gunneridae</taxon>
        <taxon>Pentapetalae</taxon>
        <taxon>asterids</taxon>
        <taxon>lamiids</taxon>
        <taxon>Solanales</taxon>
        <taxon>Solanaceae</taxon>
        <taxon>Nicotianoideae</taxon>
        <taxon>Nicotianeae</taxon>
        <taxon>Nicotiana</taxon>
    </lineage>
</organism>
<evidence type="ECO:0000313" key="2">
    <source>
        <dbReference type="RefSeq" id="XP_075096370.1"/>
    </source>
</evidence>
<dbReference type="Proteomes" id="UP000790787">
    <property type="component" value="Chromosome 20"/>
</dbReference>
<keyword evidence="1" id="KW-1185">Reference proteome</keyword>
<name>A0AC58TGM9_TOBAC</name>
<dbReference type="RefSeq" id="XP_075096370.1">
    <property type="nucleotide sequence ID" value="XM_075240269.1"/>
</dbReference>
<evidence type="ECO:0000313" key="1">
    <source>
        <dbReference type="Proteomes" id="UP000790787"/>
    </source>
</evidence>